<dbReference type="InterPro" id="IPR056334">
    <property type="entry name" value="BBS7_GAE_dom"/>
</dbReference>
<evidence type="ECO:0000313" key="5">
    <source>
        <dbReference type="EMBL" id="RQM26314.1"/>
    </source>
</evidence>
<sequence length="658" mass="73305">MSLTLNHAELFKVGAISSRATLKLLPLSKKKKKVGTDITLIMYPHAIRIAVYKSNAHANPITCITLGNFKGTEDRAYVSSGQQVVGYNKKGKEFFKFPTNLSETINRVHSYDSKLWISTDYIYNQFENGVDKETSMCQDRIHDLLLHQDADSNEFHAVLGCQDKYIRVMRGNVVLAKKATSGAVTTLTSMGSKILYGTAGGTFGLVTLTNGGKLKTVWKTAQDKAAPSPITSMVTYDINKDGAAEVVIGREDGRVEIYSVDESGNIVKEFEYVANESVRALQAGVLGTPDMEDSYGRSRGTVQRETRIVKLRKEIAILEEKVLKEKEKSSRKGDECLPVVEEVPVNCQCVLNPDNQTYDIAVRVTDISFCVPLDLLDTVKNQAILCRSPTTNSHVLATYRCQELTNRLEFRIRTLEGQYGDVELTVLAETVPKAAQCVKVVVKPLSLHHRVNVVDSADVDESVMNSLHFTGAFSLIQVHEWVSFCLPDVPVRMQDDEGKLFFRNTFVGNILVCEYKKGEARFLSSSVSAIAILKEVITKEATARKVTLNMTFDIKNESTAVVLALLRPKLDEKQMLASQVKILDGIKVLRILADADRIVAAFDAHPRAMTYLTGVLTDLYVDISKFRGVNPKTHLPRLFHLLDQYNFDALVEFFTRAP</sequence>
<dbReference type="GO" id="GO:0005930">
    <property type="term" value="C:axoneme"/>
    <property type="evidence" value="ECO:0007669"/>
    <property type="project" value="TreeGrafter"/>
</dbReference>
<dbReference type="Pfam" id="PF23349">
    <property type="entry name" value="BBS7_hp"/>
    <property type="match status" value="1"/>
</dbReference>
<proteinExistence type="predicted"/>
<comment type="caution">
    <text evidence="5">The sequence shown here is derived from an EMBL/GenBank/DDBJ whole genome shotgun (WGS) entry which is preliminary data.</text>
</comment>
<dbReference type="Pfam" id="PF23743">
    <property type="entry name" value="Beta-prop_BBS7"/>
    <property type="match status" value="1"/>
</dbReference>
<dbReference type="GO" id="GO:0034464">
    <property type="term" value="C:BBSome"/>
    <property type="evidence" value="ECO:0007669"/>
    <property type="project" value="TreeGrafter"/>
</dbReference>
<dbReference type="InterPro" id="IPR056333">
    <property type="entry name" value="BBS7_pf_dom"/>
</dbReference>
<dbReference type="GO" id="GO:0008104">
    <property type="term" value="P:intracellular protein localization"/>
    <property type="evidence" value="ECO:0007669"/>
    <property type="project" value="TreeGrafter"/>
</dbReference>
<dbReference type="GO" id="GO:0016020">
    <property type="term" value="C:membrane"/>
    <property type="evidence" value="ECO:0007669"/>
    <property type="project" value="TreeGrafter"/>
</dbReference>
<evidence type="ECO:0000259" key="1">
    <source>
        <dbReference type="Pfam" id="PF23349"/>
    </source>
</evidence>
<protein>
    <submittedName>
        <fullName evidence="5">Uncharacterized protein</fullName>
    </submittedName>
</protein>
<feature type="domain" description="BBS7 platform" evidence="3">
    <location>
        <begin position="448"/>
        <end position="553"/>
    </location>
</feature>
<dbReference type="InterPro" id="IPR056332">
    <property type="entry name" value="Beta-prop_BBS7"/>
</dbReference>
<dbReference type="EMBL" id="MZMZ02002335">
    <property type="protein sequence ID" value="RQM26314.1"/>
    <property type="molecule type" value="Genomic_DNA"/>
</dbReference>
<feature type="domain" description="BBS7 GAE" evidence="2">
    <location>
        <begin position="368"/>
        <end position="438"/>
    </location>
</feature>
<feature type="domain" description="BBS7 helical hairpin" evidence="1">
    <location>
        <begin position="557"/>
        <end position="654"/>
    </location>
</feature>
<keyword evidence="6" id="KW-1185">Reference proteome</keyword>
<dbReference type="GO" id="GO:0060271">
    <property type="term" value="P:cilium assembly"/>
    <property type="evidence" value="ECO:0007669"/>
    <property type="project" value="TreeGrafter"/>
</dbReference>
<dbReference type="Pfam" id="PF23360">
    <property type="entry name" value="BBS7_GAE"/>
    <property type="match status" value="1"/>
</dbReference>
<evidence type="ECO:0000259" key="2">
    <source>
        <dbReference type="Pfam" id="PF23360"/>
    </source>
</evidence>
<organism evidence="5 6">
    <name type="scientific">Aphanomyces astaci</name>
    <name type="common">Crayfish plague agent</name>
    <dbReference type="NCBI Taxonomy" id="112090"/>
    <lineage>
        <taxon>Eukaryota</taxon>
        <taxon>Sar</taxon>
        <taxon>Stramenopiles</taxon>
        <taxon>Oomycota</taxon>
        <taxon>Saprolegniomycetes</taxon>
        <taxon>Saprolegniales</taxon>
        <taxon>Verrucalvaceae</taxon>
        <taxon>Aphanomyces</taxon>
    </lineage>
</organism>
<dbReference type="InterPro" id="IPR036322">
    <property type="entry name" value="WD40_repeat_dom_sf"/>
</dbReference>
<dbReference type="InterPro" id="IPR056335">
    <property type="entry name" value="BBS7_hairpin"/>
</dbReference>
<dbReference type="SUPFAM" id="SSF50978">
    <property type="entry name" value="WD40 repeat-like"/>
    <property type="match status" value="1"/>
</dbReference>
<feature type="domain" description="BBS7 beta-propeller" evidence="4">
    <location>
        <begin position="49"/>
        <end position="292"/>
    </location>
</feature>
<dbReference type="Pfam" id="PF23361">
    <property type="entry name" value="BBS7_pf"/>
    <property type="match status" value="1"/>
</dbReference>
<dbReference type="VEuPathDB" id="FungiDB:H257_16353"/>
<accession>A0A425DAM6</accession>
<dbReference type="AlphaFoldDB" id="A0A425DAM6"/>
<dbReference type="GO" id="GO:0036064">
    <property type="term" value="C:ciliary basal body"/>
    <property type="evidence" value="ECO:0007669"/>
    <property type="project" value="TreeGrafter"/>
</dbReference>
<evidence type="ECO:0000259" key="4">
    <source>
        <dbReference type="Pfam" id="PF23743"/>
    </source>
</evidence>
<gene>
    <name evidence="5" type="ORF">B5M09_003546</name>
</gene>
<dbReference type="PANTHER" id="PTHR16074:SF4">
    <property type="entry name" value="BARDET-BIEDL SYNDROME 7 PROTEIN"/>
    <property type="match status" value="1"/>
</dbReference>
<evidence type="ECO:0000313" key="6">
    <source>
        <dbReference type="Proteomes" id="UP000284702"/>
    </source>
</evidence>
<name>A0A425DAM6_APHAT</name>
<dbReference type="PANTHER" id="PTHR16074">
    <property type="entry name" value="BARDET-BIEDL SYNDROME 7 PROTEIN"/>
    <property type="match status" value="1"/>
</dbReference>
<evidence type="ECO:0000259" key="3">
    <source>
        <dbReference type="Pfam" id="PF23361"/>
    </source>
</evidence>
<dbReference type="Proteomes" id="UP000284702">
    <property type="component" value="Unassembled WGS sequence"/>
</dbReference>
<reference evidence="5" key="1">
    <citation type="submission" date="2018-07" db="EMBL/GenBank/DDBJ databases">
        <title>Annotation of Aphanomyces astaci genome assembly.</title>
        <authorList>
            <person name="Studholme D.J."/>
        </authorList>
    </citation>
    <scope>NUCLEOTIDE SEQUENCE [LARGE SCALE GENOMIC DNA]</scope>
    <source>
        <strain evidence="5">Pc</strain>
    </source>
</reference>